<sequence>MGCLSRSACLGHYLGPVPEFIGSMGEKSGAPGLQLLSAIRKDLGYSERSTPAGLKLARENLQPRVKEEDSITDVKNAVFDLGVMDSLCFLFIDQRVFIGMITKLCARAQSVDGMPFRTLACMEYTRWVFCKNSFQAMIGYLNLPTCLWVIRGGETMRDSVFKHDLCKLVIAKRGSAITYDCMRSTESGEERFEKFANNSGVIGGEHNDIKFLEQAKSTGSNLGLAPAYVMVLEPRSWFCFASVSAESAGLSFPRRPSQNHLHSTMIFQRASPNRGQLELEPRPGDFGKILNKSSVETGMTEKTPNTLHGRGMRQFCKYINFRLINLNPGLRNLIAKDYAFLNHKWEGLYTLGHWPMDF</sequence>
<keyword evidence="2" id="KW-1185">Reference proteome</keyword>
<reference evidence="1" key="2">
    <citation type="submission" date="2022-01" db="EMBL/GenBank/DDBJ databases">
        <authorList>
            <person name="Yamashiro T."/>
            <person name="Shiraishi A."/>
            <person name="Satake H."/>
            <person name="Nakayama K."/>
        </authorList>
    </citation>
    <scope>NUCLEOTIDE SEQUENCE</scope>
</reference>
<accession>A0ABQ4XJY0</accession>
<organism evidence="1 2">
    <name type="scientific">Tanacetum coccineum</name>
    <dbReference type="NCBI Taxonomy" id="301880"/>
    <lineage>
        <taxon>Eukaryota</taxon>
        <taxon>Viridiplantae</taxon>
        <taxon>Streptophyta</taxon>
        <taxon>Embryophyta</taxon>
        <taxon>Tracheophyta</taxon>
        <taxon>Spermatophyta</taxon>
        <taxon>Magnoliopsida</taxon>
        <taxon>eudicotyledons</taxon>
        <taxon>Gunneridae</taxon>
        <taxon>Pentapetalae</taxon>
        <taxon>asterids</taxon>
        <taxon>campanulids</taxon>
        <taxon>Asterales</taxon>
        <taxon>Asteraceae</taxon>
        <taxon>Asteroideae</taxon>
        <taxon>Anthemideae</taxon>
        <taxon>Anthemidinae</taxon>
        <taxon>Tanacetum</taxon>
    </lineage>
</organism>
<dbReference type="EMBL" id="BQNB010009570">
    <property type="protein sequence ID" value="GJS65336.1"/>
    <property type="molecule type" value="Genomic_DNA"/>
</dbReference>
<evidence type="ECO:0000313" key="1">
    <source>
        <dbReference type="EMBL" id="GJS65336.1"/>
    </source>
</evidence>
<evidence type="ECO:0000313" key="2">
    <source>
        <dbReference type="Proteomes" id="UP001151760"/>
    </source>
</evidence>
<protein>
    <submittedName>
        <fullName evidence="1">Uncharacterized protein</fullName>
    </submittedName>
</protein>
<comment type="caution">
    <text evidence="1">The sequence shown here is derived from an EMBL/GenBank/DDBJ whole genome shotgun (WGS) entry which is preliminary data.</text>
</comment>
<name>A0ABQ4XJY0_9ASTR</name>
<reference evidence="1" key="1">
    <citation type="journal article" date="2022" name="Int. J. Mol. Sci.">
        <title>Draft Genome of Tanacetum Coccineum: Genomic Comparison of Closely Related Tanacetum-Family Plants.</title>
        <authorList>
            <person name="Yamashiro T."/>
            <person name="Shiraishi A."/>
            <person name="Nakayama K."/>
            <person name="Satake H."/>
        </authorList>
    </citation>
    <scope>NUCLEOTIDE SEQUENCE</scope>
</reference>
<gene>
    <name evidence="1" type="ORF">Tco_0679900</name>
</gene>
<proteinExistence type="predicted"/>
<dbReference type="Proteomes" id="UP001151760">
    <property type="component" value="Unassembled WGS sequence"/>
</dbReference>